<dbReference type="Proteomes" id="UP000283458">
    <property type="component" value="Unassembled WGS sequence"/>
</dbReference>
<dbReference type="Pfam" id="PF06252">
    <property type="entry name" value="GemA"/>
    <property type="match status" value="1"/>
</dbReference>
<dbReference type="EMBL" id="QYUL01000001">
    <property type="protein sequence ID" value="RJF84856.1"/>
    <property type="molecule type" value="Genomic_DNA"/>
</dbReference>
<feature type="region of interest" description="Disordered" evidence="1">
    <location>
        <begin position="1"/>
        <end position="27"/>
    </location>
</feature>
<evidence type="ECO:0000313" key="2">
    <source>
        <dbReference type="EMBL" id="RJF84856.1"/>
    </source>
</evidence>
<keyword evidence="3" id="KW-1185">Reference proteome</keyword>
<feature type="compositionally biased region" description="Basic residues" evidence="1">
    <location>
        <begin position="1"/>
        <end position="16"/>
    </location>
</feature>
<reference evidence="2 3" key="1">
    <citation type="submission" date="2018-09" db="EMBL/GenBank/DDBJ databases">
        <authorList>
            <person name="Zhu H."/>
        </authorList>
    </citation>
    <scope>NUCLEOTIDE SEQUENCE [LARGE SCALE GENOMIC DNA]</scope>
    <source>
        <strain evidence="2 3">K2W22B-5</strain>
    </source>
</reference>
<organism evidence="2 3">
    <name type="scientific">Azospirillum cavernae</name>
    <dbReference type="NCBI Taxonomy" id="2320860"/>
    <lineage>
        <taxon>Bacteria</taxon>
        <taxon>Pseudomonadati</taxon>
        <taxon>Pseudomonadota</taxon>
        <taxon>Alphaproteobacteria</taxon>
        <taxon>Rhodospirillales</taxon>
        <taxon>Azospirillaceae</taxon>
        <taxon>Azospirillum</taxon>
    </lineage>
</organism>
<dbReference type="AlphaFoldDB" id="A0A418W4B7"/>
<proteinExistence type="predicted"/>
<gene>
    <name evidence="2" type="ORF">D3877_10280</name>
</gene>
<name>A0A418W4B7_9PROT</name>
<evidence type="ECO:0000313" key="3">
    <source>
        <dbReference type="Proteomes" id="UP000283458"/>
    </source>
</evidence>
<comment type="caution">
    <text evidence="2">The sequence shown here is derived from an EMBL/GenBank/DDBJ whole genome shotgun (WGS) entry which is preliminary data.</text>
</comment>
<sequence>MQGRPGHRQTIRRNRRQGAVMTAARTVKKPQAPDALKPLVAKVQTLRRMVPALSDEDTWRAFLAVNANGVTSTRAMSEGQLCTVVEALHQAGAPRKAPGAKAPARYADTAQMAMIRALWLELAELGAVKDRSEAALSAFIKRQTRQDVGRLFPSSAAAVIEALKSWRARVTTASPPEVPAL</sequence>
<accession>A0A418W4B7</accession>
<protein>
    <submittedName>
        <fullName evidence="2">Regulatory protein GemA</fullName>
    </submittedName>
</protein>
<evidence type="ECO:0000256" key="1">
    <source>
        <dbReference type="SAM" id="MobiDB-lite"/>
    </source>
</evidence>
<dbReference type="InterPro" id="IPR009363">
    <property type="entry name" value="Phage_Mu_Gp16"/>
</dbReference>